<protein>
    <submittedName>
        <fullName evidence="2">Uncharacterized protein</fullName>
    </submittedName>
</protein>
<gene>
    <name evidence="2" type="ORF">Tco_0842302</name>
</gene>
<comment type="caution">
    <text evidence="2">The sequence shown here is derived from an EMBL/GenBank/DDBJ whole genome shotgun (WGS) entry which is preliminary data.</text>
</comment>
<evidence type="ECO:0000256" key="1">
    <source>
        <dbReference type="SAM" id="MobiDB-lite"/>
    </source>
</evidence>
<feature type="compositionally biased region" description="Basic and acidic residues" evidence="1">
    <location>
        <begin position="96"/>
        <end position="107"/>
    </location>
</feature>
<dbReference type="Proteomes" id="UP001151760">
    <property type="component" value="Unassembled WGS sequence"/>
</dbReference>
<sequence>MKDVGGYNQKGNIPRKIGNHVPMEPLSLHGRIVGEGPTDWFPGIDPKKTTEKHRPDQAKEKPSCFRIDKKSLRPDRETNAGGVTLGTEYAQGPSPLERDVRLGKSRQAEPVDRCLTFSGWC</sequence>
<reference evidence="2" key="1">
    <citation type="journal article" date="2022" name="Int. J. Mol. Sci.">
        <title>Draft Genome of Tanacetum Coccineum: Genomic Comparison of Closely Related Tanacetum-Family Plants.</title>
        <authorList>
            <person name="Yamashiro T."/>
            <person name="Shiraishi A."/>
            <person name="Nakayama K."/>
            <person name="Satake H."/>
        </authorList>
    </citation>
    <scope>NUCLEOTIDE SEQUENCE</scope>
</reference>
<organism evidence="2 3">
    <name type="scientific">Tanacetum coccineum</name>
    <dbReference type="NCBI Taxonomy" id="301880"/>
    <lineage>
        <taxon>Eukaryota</taxon>
        <taxon>Viridiplantae</taxon>
        <taxon>Streptophyta</taxon>
        <taxon>Embryophyta</taxon>
        <taxon>Tracheophyta</taxon>
        <taxon>Spermatophyta</taxon>
        <taxon>Magnoliopsida</taxon>
        <taxon>eudicotyledons</taxon>
        <taxon>Gunneridae</taxon>
        <taxon>Pentapetalae</taxon>
        <taxon>asterids</taxon>
        <taxon>campanulids</taxon>
        <taxon>Asterales</taxon>
        <taxon>Asteraceae</taxon>
        <taxon>Asteroideae</taxon>
        <taxon>Anthemideae</taxon>
        <taxon>Anthemidinae</taxon>
        <taxon>Tanacetum</taxon>
    </lineage>
</organism>
<evidence type="ECO:0000313" key="3">
    <source>
        <dbReference type="Proteomes" id="UP001151760"/>
    </source>
</evidence>
<proteinExistence type="predicted"/>
<feature type="compositionally biased region" description="Basic and acidic residues" evidence="1">
    <location>
        <begin position="45"/>
        <end position="61"/>
    </location>
</feature>
<evidence type="ECO:0000313" key="2">
    <source>
        <dbReference type="EMBL" id="GJT07840.1"/>
    </source>
</evidence>
<feature type="region of interest" description="Disordered" evidence="1">
    <location>
        <begin position="73"/>
        <end position="107"/>
    </location>
</feature>
<reference evidence="2" key="2">
    <citation type="submission" date="2022-01" db="EMBL/GenBank/DDBJ databases">
        <authorList>
            <person name="Yamashiro T."/>
            <person name="Shiraishi A."/>
            <person name="Satake H."/>
            <person name="Nakayama K."/>
        </authorList>
    </citation>
    <scope>NUCLEOTIDE SEQUENCE</scope>
</reference>
<feature type="region of interest" description="Disordered" evidence="1">
    <location>
        <begin position="1"/>
        <end position="61"/>
    </location>
</feature>
<name>A0ABQ5AZF9_9ASTR</name>
<dbReference type="EMBL" id="BQNB010012784">
    <property type="protein sequence ID" value="GJT07840.1"/>
    <property type="molecule type" value="Genomic_DNA"/>
</dbReference>
<keyword evidence="3" id="KW-1185">Reference proteome</keyword>
<accession>A0ABQ5AZF9</accession>